<reference evidence="4 5" key="1">
    <citation type="submission" date="2019-04" db="EMBL/GenBank/DDBJ databases">
        <authorList>
            <person name="Hwang J.C."/>
        </authorList>
    </citation>
    <scope>NUCLEOTIDE SEQUENCE [LARGE SCALE GENOMIC DNA]</scope>
    <source>
        <strain evidence="4 5">IMCC35001</strain>
    </source>
</reference>
<dbReference type="Proteomes" id="UP000305674">
    <property type="component" value="Unassembled WGS sequence"/>
</dbReference>
<evidence type="ECO:0000313" key="4">
    <source>
        <dbReference type="EMBL" id="TKB51570.1"/>
    </source>
</evidence>
<dbReference type="Gene3D" id="3.30.1330.10">
    <property type="entry name" value="PurM-like, N-terminal domain"/>
    <property type="match status" value="1"/>
</dbReference>
<dbReference type="InterPro" id="IPR010918">
    <property type="entry name" value="PurM-like_C_dom"/>
</dbReference>
<dbReference type="CDD" id="cd02197">
    <property type="entry name" value="HypE"/>
    <property type="match status" value="1"/>
</dbReference>
<dbReference type="GO" id="GO:0051604">
    <property type="term" value="P:protein maturation"/>
    <property type="evidence" value="ECO:0007669"/>
    <property type="project" value="TreeGrafter"/>
</dbReference>
<dbReference type="RefSeq" id="WP_136851257.1">
    <property type="nucleotide sequence ID" value="NZ_SWCI01000001.1"/>
</dbReference>
<dbReference type="Gene3D" id="3.90.650.10">
    <property type="entry name" value="PurM-like C-terminal domain"/>
    <property type="match status" value="1"/>
</dbReference>
<evidence type="ECO:0000313" key="5">
    <source>
        <dbReference type="Proteomes" id="UP000305674"/>
    </source>
</evidence>
<evidence type="ECO:0000256" key="1">
    <source>
        <dbReference type="ARBA" id="ARBA00006243"/>
    </source>
</evidence>
<feature type="domain" description="PurM-like C-terminal" evidence="3">
    <location>
        <begin position="163"/>
        <end position="312"/>
    </location>
</feature>
<dbReference type="Pfam" id="PF02769">
    <property type="entry name" value="AIRS_C"/>
    <property type="match status" value="1"/>
</dbReference>
<gene>
    <name evidence="4" type="primary">hypE</name>
    <name evidence="4" type="ORF">FCL40_03165</name>
</gene>
<dbReference type="PANTHER" id="PTHR30303:SF0">
    <property type="entry name" value="CARBAMOYL DEHYDRATASE HYPE"/>
    <property type="match status" value="1"/>
</dbReference>
<dbReference type="InterPro" id="IPR011854">
    <property type="entry name" value="HypE"/>
</dbReference>
<dbReference type="Pfam" id="PF00586">
    <property type="entry name" value="AIRS"/>
    <property type="match status" value="1"/>
</dbReference>
<dbReference type="SUPFAM" id="SSF56042">
    <property type="entry name" value="PurM C-terminal domain-like"/>
    <property type="match status" value="1"/>
</dbReference>
<proteinExistence type="inferred from homology"/>
<accession>A0A4U1BJ92</accession>
<dbReference type="NCBIfam" id="TIGR02124">
    <property type="entry name" value="hypE"/>
    <property type="match status" value="1"/>
</dbReference>
<feature type="domain" description="PurM-like N-terminal" evidence="2">
    <location>
        <begin position="42"/>
        <end position="152"/>
    </location>
</feature>
<evidence type="ECO:0000259" key="2">
    <source>
        <dbReference type="Pfam" id="PF00586"/>
    </source>
</evidence>
<organism evidence="4 5">
    <name type="scientific">Ferrimonas sediminicola</name>
    <dbReference type="NCBI Taxonomy" id="2569538"/>
    <lineage>
        <taxon>Bacteria</taxon>
        <taxon>Pseudomonadati</taxon>
        <taxon>Pseudomonadota</taxon>
        <taxon>Gammaproteobacteria</taxon>
        <taxon>Alteromonadales</taxon>
        <taxon>Ferrimonadaceae</taxon>
        <taxon>Ferrimonas</taxon>
    </lineage>
</organism>
<dbReference type="InterPro" id="IPR016188">
    <property type="entry name" value="PurM-like_N"/>
</dbReference>
<dbReference type="EMBL" id="SWCI01000001">
    <property type="protein sequence ID" value="TKB51570.1"/>
    <property type="molecule type" value="Genomic_DNA"/>
</dbReference>
<sequence length="335" mass="36003">MTATDNKRRIQLSHGGGGVEMNELIRKLFFKYFSNEILIRDEDAARLDLQGPLAFTTDSFTVSPRQFKGGDLGKIAVAGTVNDLAMAGAIPQYLSCGFIIEEGLTFAELESLVKSMAEELEKSGARIVCGDTKVVPKGAADGIFINTSGVGQCIASPSWKQLEVGDRILVSRDVGRHGACILASREGMVLEGDLASDCATLWDDVKRLLDAGIEVRAMRDATRGGLAAVLNEWAASRELGIQVQQDQVPIADEVQGLCELFGFEPMELANEGTFVLGVPADQADQALALLRQGQQSAAIIGTVVEQHLGKVVLSSPWGSQRYLELPKGELLPRIC</sequence>
<dbReference type="PANTHER" id="PTHR30303">
    <property type="entry name" value="HYDROGENASE ISOENZYMES FORMATION PROTEIN HYPE"/>
    <property type="match status" value="1"/>
</dbReference>
<dbReference type="PIRSF" id="PIRSF005644">
    <property type="entry name" value="Hdrgns_mtr_HypE"/>
    <property type="match status" value="1"/>
</dbReference>
<evidence type="ECO:0000259" key="3">
    <source>
        <dbReference type="Pfam" id="PF02769"/>
    </source>
</evidence>
<dbReference type="InterPro" id="IPR036676">
    <property type="entry name" value="PurM-like_C_sf"/>
</dbReference>
<dbReference type="SUPFAM" id="SSF55326">
    <property type="entry name" value="PurM N-terminal domain-like"/>
    <property type="match status" value="1"/>
</dbReference>
<comment type="similarity">
    <text evidence="1">Belongs to the HypE family.</text>
</comment>
<protein>
    <submittedName>
        <fullName evidence="4">Hydrogenase expression/formation protein HypE</fullName>
    </submittedName>
</protein>
<name>A0A4U1BJ92_9GAMM</name>
<dbReference type="InterPro" id="IPR036921">
    <property type="entry name" value="PurM-like_N_sf"/>
</dbReference>
<keyword evidence="5" id="KW-1185">Reference proteome</keyword>
<comment type="caution">
    <text evidence="4">The sequence shown here is derived from an EMBL/GenBank/DDBJ whole genome shotgun (WGS) entry which is preliminary data.</text>
</comment>
<dbReference type="OrthoDB" id="9801934at2"/>
<dbReference type="AlphaFoldDB" id="A0A4U1BJ92"/>